<protein>
    <recommendedName>
        <fullName evidence="1">Tf2-1-like SH3-like domain-containing protein</fullName>
    </recommendedName>
</protein>
<dbReference type="PANTHER" id="PTHR46148">
    <property type="entry name" value="CHROMO DOMAIN-CONTAINING PROTEIN"/>
    <property type="match status" value="1"/>
</dbReference>
<evidence type="ECO:0000259" key="1">
    <source>
        <dbReference type="Pfam" id="PF24626"/>
    </source>
</evidence>
<name>A0A0L9VPV1_PHAAN</name>
<dbReference type="AlphaFoldDB" id="A0A0L9VPV1"/>
<dbReference type="Pfam" id="PF24626">
    <property type="entry name" value="SH3_Tf2-1"/>
    <property type="match status" value="1"/>
</dbReference>
<proteinExistence type="predicted"/>
<feature type="domain" description="Tf2-1-like SH3-like" evidence="1">
    <location>
        <begin position="17"/>
        <end position="81"/>
    </location>
</feature>
<dbReference type="STRING" id="3914.A0A0L9VPV1"/>
<dbReference type="EMBL" id="CM003380">
    <property type="protein sequence ID" value="KOM56927.1"/>
    <property type="molecule type" value="Genomic_DNA"/>
</dbReference>
<sequence>MVNQANKKRREVEVKVGDWVYLKIRPHRQASVTTRLHSKLASRYFGPFQVLQQVGKVAFRLQLPESARIHPVFHVSQLKKAVGEKRIESELPPELQADGPMFWPVKVLDRRQRQNGEEAIPQVLIEWQEGGREGATWEDVATIQEQYPDFNLGDKVVSEEGDIVRPLLVYSRRKTVT</sequence>
<dbReference type="OMA" id="GKEWATC"/>
<organism evidence="2 3">
    <name type="scientific">Phaseolus angularis</name>
    <name type="common">Azuki bean</name>
    <name type="synonym">Vigna angularis</name>
    <dbReference type="NCBI Taxonomy" id="3914"/>
    <lineage>
        <taxon>Eukaryota</taxon>
        <taxon>Viridiplantae</taxon>
        <taxon>Streptophyta</taxon>
        <taxon>Embryophyta</taxon>
        <taxon>Tracheophyta</taxon>
        <taxon>Spermatophyta</taxon>
        <taxon>Magnoliopsida</taxon>
        <taxon>eudicotyledons</taxon>
        <taxon>Gunneridae</taxon>
        <taxon>Pentapetalae</taxon>
        <taxon>rosids</taxon>
        <taxon>fabids</taxon>
        <taxon>Fabales</taxon>
        <taxon>Fabaceae</taxon>
        <taxon>Papilionoideae</taxon>
        <taxon>50 kb inversion clade</taxon>
        <taxon>NPAAA clade</taxon>
        <taxon>indigoferoid/millettioid clade</taxon>
        <taxon>Phaseoleae</taxon>
        <taxon>Vigna</taxon>
    </lineage>
</organism>
<dbReference type="InterPro" id="IPR056924">
    <property type="entry name" value="SH3_Tf2-1"/>
</dbReference>
<dbReference type="Proteomes" id="UP000053144">
    <property type="component" value="Chromosome 10"/>
</dbReference>
<evidence type="ECO:0000313" key="2">
    <source>
        <dbReference type="EMBL" id="KOM56927.1"/>
    </source>
</evidence>
<dbReference type="PANTHER" id="PTHR46148:SF54">
    <property type="entry name" value="RETROTRANSPOSON-LIKE PROTEIN"/>
    <property type="match status" value="1"/>
</dbReference>
<reference evidence="3" key="1">
    <citation type="journal article" date="2015" name="Proc. Natl. Acad. Sci. U.S.A.">
        <title>Genome sequencing of adzuki bean (Vigna angularis) provides insight into high starch and low fat accumulation and domestication.</title>
        <authorList>
            <person name="Yang K."/>
            <person name="Tian Z."/>
            <person name="Chen C."/>
            <person name="Luo L."/>
            <person name="Zhao B."/>
            <person name="Wang Z."/>
            <person name="Yu L."/>
            <person name="Li Y."/>
            <person name="Sun Y."/>
            <person name="Li W."/>
            <person name="Chen Y."/>
            <person name="Li Y."/>
            <person name="Zhang Y."/>
            <person name="Ai D."/>
            <person name="Zhao J."/>
            <person name="Shang C."/>
            <person name="Ma Y."/>
            <person name="Wu B."/>
            <person name="Wang M."/>
            <person name="Gao L."/>
            <person name="Sun D."/>
            <person name="Zhang P."/>
            <person name="Guo F."/>
            <person name="Wang W."/>
            <person name="Li Y."/>
            <person name="Wang J."/>
            <person name="Varshney R.K."/>
            <person name="Wang J."/>
            <person name="Ling H.Q."/>
            <person name="Wan P."/>
        </authorList>
    </citation>
    <scope>NUCLEOTIDE SEQUENCE</scope>
    <source>
        <strain evidence="3">cv. Jingnong 6</strain>
    </source>
</reference>
<dbReference type="SUPFAM" id="SSF54160">
    <property type="entry name" value="Chromo domain-like"/>
    <property type="match status" value="1"/>
</dbReference>
<evidence type="ECO:0000313" key="3">
    <source>
        <dbReference type="Proteomes" id="UP000053144"/>
    </source>
</evidence>
<gene>
    <name evidence="2" type="ORF">LR48_Vigan10g281900</name>
</gene>
<dbReference type="InterPro" id="IPR016197">
    <property type="entry name" value="Chromo-like_dom_sf"/>
</dbReference>
<accession>A0A0L9VPV1</accession>
<dbReference type="Gramene" id="KOM56927">
    <property type="protein sequence ID" value="KOM56927"/>
    <property type="gene ID" value="LR48_Vigan10g281900"/>
</dbReference>